<dbReference type="GO" id="GO:0004386">
    <property type="term" value="F:helicase activity"/>
    <property type="evidence" value="ECO:0007669"/>
    <property type="project" value="InterPro"/>
</dbReference>
<accession>W4K5S0</accession>
<dbReference type="EMBL" id="KI925459">
    <property type="protein sequence ID" value="ETW80381.1"/>
    <property type="molecule type" value="Genomic_DNA"/>
</dbReference>
<organism evidence="3 4">
    <name type="scientific">Heterobasidion irregulare (strain TC 32-1)</name>
    <dbReference type="NCBI Taxonomy" id="747525"/>
    <lineage>
        <taxon>Eukaryota</taxon>
        <taxon>Fungi</taxon>
        <taxon>Dikarya</taxon>
        <taxon>Basidiomycota</taxon>
        <taxon>Agaricomycotina</taxon>
        <taxon>Agaricomycetes</taxon>
        <taxon>Russulales</taxon>
        <taxon>Bondarzewiaceae</taxon>
        <taxon>Heterobasidion</taxon>
        <taxon>Heterobasidion annosum species complex</taxon>
    </lineage>
</organism>
<dbReference type="GO" id="GO:0003723">
    <property type="term" value="F:RNA binding"/>
    <property type="evidence" value="ECO:0007669"/>
    <property type="project" value="UniProtKB-KW"/>
</dbReference>
<sequence length="1672" mass="187112">MASRFTLRDGVSPDDASWSFTNVPSNLLKSPTVAHARAPRGKLVIFAPEKITLELAEFPSNRILYNDDPSEFVLASFEKLRFPDTKPSVAAEYKIRLFKAGLFLNGAQYRFYGHSNSQLRGRSCFLRRANNDKELDDRLYAMGDFQKIMNVAKRAKRIGLLFSGAQVDYILDPKYVGDIDDIKTGDENFSDGCGLISERLSMQVSRAKKIIHQGKPYTPCVFQIRFGVVMLHPDLDKARKNFVEFRKSMKKFNATVDHIFSVVNYSAPYTFGRLNNEIVILLSSLGISNQALLAKQQEYFDWVEKASSDPIAGFEFLSGMGRQISAERVLLEGIDSPNIAKEIKSLQKAEVASVHKDGDANKERVRMVVRKSRRLFGVCDPFRVLREGQVHVRITVSRLGSSTLKGLDVIVVRNPCLHPGDILKLRAVDHPQLAHLVDCVVFPSVGKRAAPSMSSGGDLDGDEYFVCWDPSLVPSKVSESYTYPPNREWVNPKVTREDLARHFAAYNNSGMANAAKYHNRWARYADNIALSKECQELNALYSQAVDGARISIPPRLTKAPEPKEDFVLTVLFSAVKQFSEHFLQKPENMTPSQLSRSDAEELIHRILSAEETTLSEYKLVNLARSIARKHEIDFRQYISHINFGALLAHEKYELAAYLGSTPANEPYIWNSLLRSDIVTASELADKKLGGLLRLQRLYSSKLQGLYAFFEYMERSFREFTRKIVIMKIDGRFSVAIFLRGDIPWDDDVPVNGQNVVVASFMKDTAASVPVYKPCTDGFRLHCSNGNFQLFNQERANTFIFVTRPPVNSGEEIKTSIALQQISARVQRQVGRINRTAVVSIEIHVVSNRDRVATQLFDMRFEHVETEEFIRRLAHENSTFQPNTLQNADWESLPNEHRMVFYESEFKVKEYLSGQPLDALDECAEFAWRYHADHQLFWIFDAIISPVPLNLPYVENWVDREPLLVFSVLKKFVPSETGFLHEHTSSLGRLITKQIIRSANIVGIASLVALEKIKGTIATLNIVHYLELLELAAMSVRSPELVQEILLVLHECREITRSTSASLAHIHQHALAIACDRAEEAGDECPCDENGRPRKQHIAPALVPLFPVEGKLSEAVAHIRVDAPSAIRLHSHVRLRAASKPEKGHVEPSVLDAIVLEANAGEVKLLLIHTPPPEYVQMQWYIYNAGSVATFKAMMSAIHRLATEGAECCRFHHIITAPKGPPELSSQSQEPEDVASEASVQEVSSGDEDGGLNPSQRAAVLSSDATQLSLIWGPPGTGKTTVVVQILKRLIKNSTENSRILMTASTHNAVDNVLERFLRINEKEQIIAPEQILRVATDSFKVNQALRSYTVESRVGGEINRDSRRREKAEKLVKGAHIVFTTCAGAGLGVLRSVDFDIVLIDEASQVTEAVALIPLVKGCKKAILVGDHVQLRPMVRPLGRALQYDVSLFERLYTGNSMNGMSRTMLDVQYRFPEGLACFPSTEFYNGKLKTGVRDAHELLKNLLRSQFPWPQVAGKTKPAVFIPCSTEEDYGGRSKSNEGQAQLVKHIVKLLTTSHDGDNDGHLSDAPSIVILSPYTKQTKLLKNTLPPSTPSFTIDSFQGRESDIIIFSTVRCNAGGEVGFVEDARRLNVAWTRARLALIVVGDRRTMTGSVGLWKRAIEACVEVQIPMSD</sequence>
<dbReference type="KEGG" id="hir:HETIRDRAFT_475976"/>
<keyword evidence="4" id="KW-1185">Reference proteome</keyword>
<dbReference type="GeneID" id="20677655"/>
<dbReference type="Pfam" id="PF13087">
    <property type="entry name" value="AAA_12"/>
    <property type="match status" value="1"/>
</dbReference>
<feature type="region of interest" description="Disordered" evidence="1">
    <location>
        <begin position="1218"/>
        <end position="1254"/>
    </location>
</feature>
<gene>
    <name evidence="3" type="ORF">HETIRDRAFT_475976</name>
</gene>
<dbReference type="InterPro" id="IPR041677">
    <property type="entry name" value="DNA2/NAM7_AAA_11"/>
</dbReference>
<evidence type="ECO:0000259" key="2">
    <source>
        <dbReference type="SMART" id="SM00382"/>
    </source>
</evidence>
<dbReference type="InterPro" id="IPR027417">
    <property type="entry name" value="P-loop_NTPase"/>
</dbReference>
<feature type="domain" description="AAA+ ATPase" evidence="2">
    <location>
        <begin position="1264"/>
        <end position="1448"/>
    </location>
</feature>
<dbReference type="eggNOG" id="KOG1802">
    <property type="taxonomic scope" value="Eukaryota"/>
</dbReference>
<dbReference type="RefSeq" id="XP_009547140.1">
    <property type="nucleotide sequence ID" value="XM_009548845.1"/>
</dbReference>
<dbReference type="GO" id="GO:0003968">
    <property type="term" value="F:RNA-directed RNA polymerase activity"/>
    <property type="evidence" value="ECO:0007669"/>
    <property type="project" value="UniProtKB-KW"/>
</dbReference>
<dbReference type="Pfam" id="PF13086">
    <property type="entry name" value="AAA_11"/>
    <property type="match status" value="2"/>
</dbReference>
<reference evidence="3 4" key="1">
    <citation type="journal article" date="2012" name="New Phytol.">
        <title>Insight into trade-off between wood decay and parasitism from the genome of a fungal forest pathogen.</title>
        <authorList>
            <person name="Olson A."/>
            <person name="Aerts A."/>
            <person name="Asiegbu F."/>
            <person name="Belbahri L."/>
            <person name="Bouzid O."/>
            <person name="Broberg A."/>
            <person name="Canback B."/>
            <person name="Coutinho P.M."/>
            <person name="Cullen D."/>
            <person name="Dalman K."/>
            <person name="Deflorio G."/>
            <person name="van Diepen L.T."/>
            <person name="Dunand C."/>
            <person name="Duplessis S."/>
            <person name="Durling M."/>
            <person name="Gonthier P."/>
            <person name="Grimwood J."/>
            <person name="Fossdal C.G."/>
            <person name="Hansson D."/>
            <person name="Henrissat B."/>
            <person name="Hietala A."/>
            <person name="Himmelstrand K."/>
            <person name="Hoffmeister D."/>
            <person name="Hogberg N."/>
            <person name="James T.Y."/>
            <person name="Karlsson M."/>
            <person name="Kohler A."/>
            <person name="Kues U."/>
            <person name="Lee Y.H."/>
            <person name="Lin Y.C."/>
            <person name="Lind M."/>
            <person name="Lindquist E."/>
            <person name="Lombard V."/>
            <person name="Lucas S."/>
            <person name="Lunden K."/>
            <person name="Morin E."/>
            <person name="Murat C."/>
            <person name="Park J."/>
            <person name="Raffaello T."/>
            <person name="Rouze P."/>
            <person name="Salamov A."/>
            <person name="Schmutz J."/>
            <person name="Solheim H."/>
            <person name="Stahlberg J."/>
            <person name="Velez H."/>
            <person name="de Vries R.P."/>
            <person name="Wiebenga A."/>
            <person name="Woodward S."/>
            <person name="Yakovlev I."/>
            <person name="Garbelotto M."/>
            <person name="Martin F."/>
            <person name="Grigoriev I.V."/>
            <person name="Stenlid J."/>
        </authorList>
    </citation>
    <scope>NUCLEOTIDE SEQUENCE [LARGE SCALE GENOMIC DNA]</scope>
    <source>
        <strain evidence="3 4">TC 32-1</strain>
    </source>
</reference>
<dbReference type="Proteomes" id="UP000030671">
    <property type="component" value="Unassembled WGS sequence"/>
</dbReference>
<dbReference type="InterPro" id="IPR003593">
    <property type="entry name" value="AAA+_ATPase"/>
</dbReference>
<dbReference type="OrthoDB" id="6513042at2759"/>
<dbReference type="SUPFAM" id="SSF52540">
    <property type="entry name" value="P-loop containing nucleoside triphosphate hydrolases"/>
    <property type="match status" value="1"/>
</dbReference>
<dbReference type="InterPro" id="IPR047187">
    <property type="entry name" value="SF1_C_Upf1"/>
</dbReference>
<dbReference type="InParanoid" id="W4K5S0"/>
<proteinExistence type="predicted"/>
<dbReference type="InterPro" id="IPR007855">
    <property type="entry name" value="RDRP"/>
</dbReference>
<name>W4K5S0_HETIT</name>
<dbReference type="GO" id="GO:0031380">
    <property type="term" value="C:nuclear RNA-directed RNA polymerase complex"/>
    <property type="evidence" value="ECO:0007669"/>
    <property type="project" value="TreeGrafter"/>
</dbReference>
<evidence type="ECO:0000313" key="4">
    <source>
        <dbReference type="Proteomes" id="UP000030671"/>
    </source>
</evidence>
<dbReference type="CDD" id="cd18808">
    <property type="entry name" value="SF1_C_Upf1"/>
    <property type="match status" value="1"/>
</dbReference>
<dbReference type="Pfam" id="PF05183">
    <property type="entry name" value="RdRP"/>
    <property type="match status" value="1"/>
</dbReference>
<dbReference type="Gene3D" id="3.40.50.300">
    <property type="entry name" value="P-loop containing nucleotide triphosphate hydrolases"/>
    <property type="match status" value="3"/>
</dbReference>
<dbReference type="PANTHER" id="PTHR23079">
    <property type="entry name" value="RNA-DEPENDENT RNA POLYMERASE"/>
    <property type="match status" value="1"/>
</dbReference>
<protein>
    <recommendedName>
        <fullName evidence="2">AAA+ ATPase domain-containing protein</fullName>
    </recommendedName>
</protein>
<dbReference type="SMART" id="SM00382">
    <property type="entry name" value="AAA"/>
    <property type="match status" value="1"/>
</dbReference>
<dbReference type="eggNOG" id="KOG0988">
    <property type="taxonomic scope" value="Eukaryota"/>
</dbReference>
<evidence type="ECO:0000256" key="1">
    <source>
        <dbReference type="SAM" id="MobiDB-lite"/>
    </source>
</evidence>
<dbReference type="InterPro" id="IPR057596">
    <property type="entry name" value="RDRP_core"/>
</dbReference>
<dbReference type="PANTHER" id="PTHR23079:SF55">
    <property type="entry name" value="RNA-DIRECTED RNA POLYMERASE"/>
    <property type="match status" value="1"/>
</dbReference>
<dbReference type="InterPro" id="IPR041679">
    <property type="entry name" value="DNA2/NAM7-like_C"/>
</dbReference>
<dbReference type="GO" id="GO:0030422">
    <property type="term" value="P:siRNA processing"/>
    <property type="evidence" value="ECO:0007669"/>
    <property type="project" value="TreeGrafter"/>
</dbReference>
<dbReference type="HOGENOM" id="CLU_002184_0_0_1"/>
<evidence type="ECO:0000313" key="3">
    <source>
        <dbReference type="EMBL" id="ETW80381.1"/>
    </source>
</evidence>